<dbReference type="GO" id="GO:0033698">
    <property type="term" value="C:Rpd3L complex"/>
    <property type="evidence" value="ECO:0007669"/>
    <property type="project" value="UniProtKB-ARBA"/>
</dbReference>
<dbReference type="InterPro" id="IPR039774">
    <property type="entry name" value="Sin3-like"/>
</dbReference>
<reference evidence="7" key="1">
    <citation type="submission" date="2023-03" db="EMBL/GenBank/DDBJ databases">
        <title>Massive genome expansion in bonnet fungi (Mycena s.s.) driven by repeated elements and novel gene families across ecological guilds.</title>
        <authorList>
            <consortium name="Lawrence Berkeley National Laboratory"/>
            <person name="Harder C.B."/>
            <person name="Miyauchi S."/>
            <person name="Viragh M."/>
            <person name="Kuo A."/>
            <person name="Thoen E."/>
            <person name="Andreopoulos B."/>
            <person name="Lu D."/>
            <person name="Skrede I."/>
            <person name="Drula E."/>
            <person name="Henrissat B."/>
            <person name="Morin E."/>
            <person name="Kohler A."/>
            <person name="Barry K."/>
            <person name="LaButti K."/>
            <person name="Morin E."/>
            <person name="Salamov A."/>
            <person name="Lipzen A."/>
            <person name="Mereny Z."/>
            <person name="Hegedus B."/>
            <person name="Baldrian P."/>
            <person name="Stursova M."/>
            <person name="Weitz H."/>
            <person name="Taylor A."/>
            <person name="Grigoriev I.V."/>
            <person name="Nagy L.G."/>
            <person name="Martin F."/>
            <person name="Kauserud H."/>
        </authorList>
    </citation>
    <scope>NUCLEOTIDE SEQUENCE</scope>
    <source>
        <strain evidence="7">9284</strain>
    </source>
</reference>
<name>A0AAD7CID5_9AGAR</name>
<evidence type="ECO:0000256" key="2">
    <source>
        <dbReference type="ARBA" id="ARBA00022491"/>
    </source>
</evidence>
<dbReference type="PANTHER" id="PTHR12346:SF0">
    <property type="entry name" value="SIN3A, ISOFORM G"/>
    <property type="match status" value="1"/>
</dbReference>
<keyword evidence="3" id="KW-0677">Repeat</keyword>
<dbReference type="SUPFAM" id="SSF47762">
    <property type="entry name" value="PAH2 domain"/>
    <property type="match status" value="2"/>
</dbReference>
<evidence type="ECO:0000313" key="8">
    <source>
        <dbReference type="Proteomes" id="UP001221142"/>
    </source>
</evidence>
<sequence length="290" mass="32213">MPDRGDGAPESNHPLNVADALSYLDAVKAQFWDRPEVYNHFLDIMKDFKNQVIGTSAAIQRVSQLFHGNPSLIRGFDMFLPVVYHINISHSDHTITGTSIPNTDDSHGEHSRIALDIPGFGPNIEHPLPFPVGSGPGSRSPTPLYHVPHPQQVPSQAPFGGGNPNLPQTQTKASASFLGSLNSSSSHAPEKPQAPSGESNHAIQYLNKIKARYTDDLSTYKQFLDILQAYQKDQMLIQESYVRVQHLFRDAPDLLDEFKMFLPEMAGGFPHHPSSAPWPMDERPLKKIRL</sequence>
<comment type="caution">
    <text evidence="7">The sequence shown here is derived from an EMBL/GenBank/DDBJ whole genome shotgun (WGS) entry which is preliminary data.</text>
</comment>
<evidence type="ECO:0000256" key="6">
    <source>
        <dbReference type="SAM" id="MobiDB-lite"/>
    </source>
</evidence>
<keyword evidence="2" id="KW-0678">Repressor</keyword>
<keyword evidence="4 5" id="KW-0539">Nucleus</keyword>
<dbReference type="FunFam" id="1.20.1160.11:FF:000001">
    <property type="entry name" value="Paired amphipathic helix protein Sin3"/>
    <property type="match status" value="1"/>
</dbReference>
<feature type="compositionally biased region" description="Low complexity" evidence="6">
    <location>
        <begin position="173"/>
        <end position="186"/>
    </location>
</feature>
<organism evidence="7 8">
    <name type="scientific">Roridomyces roridus</name>
    <dbReference type="NCBI Taxonomy" id="1738132"/>
    <lineage>
        <taxon>Eukaryota</taxon>
        <taxon>Fungi</taxon>
        <taxon>Dikarya</taxon>
        <taxon>Basidiomycota</taxon>
        <taxon>Agaricomycotina</taxon>
        <taxon>Agaricomycetes</taxon>
        <taxon>Agaricomycetidae</taxon>
        <taxon>Agaricales</taxon>
        <taxon>Marasmiineae</taxon>
        <taxon>Mycenaceae</taxon>
        <taxon>Roridomyces</taxon>
    </lineage>
</organism>
<dbReference type="FunFam" id="1.20.1160.11:FF:000003">
    <property type="entry name" value="Paired amphipathic helix SIN3-like protein"/>
    <property type="match status" value="1"/>
</dbReference>
<evidence type="ECO:0000256" key="3">
    <source>
        <dbReference type="ARBA" id="ARBA00022737"/>
    </source>
</evidence>
<gene>
    <name evidence="7" type="ORF">FB45DRAFT_730945</name>
</gene>
<dbReference type="GO" id="GO:0000122">
    <property type="term" value="P:negative regulation of transcription by RNA polymerase II"/>
    <property type="evidence" value="ECO:0007669"/>
    <property type="project" value="TreeGrafter"/>
</dbReference>
<dbReference type="GO" id="GO:0003714">
    <property type="term" value="F:transcription corepressor activity"/>
    <property type="evidence" value="ECO:0007669"/>
    <property type="project" value="InterPro"/>
</dbReference>
<dbReference type="Gene3D" id="1.20.1160.11">
    <property type="entry name" value="Paired amphipathic helix"/>
    <property type="match status" value="2"/>
</dbReference>
<dbReference type="PANTHER" id="PTHR12346">
    <property type="entry name" value="SIN3B-RELATED"/>
    <property type="match status" value="1"/>
</dbReference>
<evidence type="ECO:0000256" key="5">
    <source>
        <dbReference type="PROSITE-ProRule" id="PRU00810"/>
    </source>
</evidence>
<evidence type="ECO:0000313" key="7">
    <source>
        <dbReference type="EMBL" id="KAJ7649742.1"/>
    </source>
</evidence>
<comment type="subcellular location">
    <subcellularLocation>
        <location evidence="1 5">Nucleus</location>
    </subcellularLocation>
</comment>
<accession>A0AAD7CID5</accession>
<dbReference type="InterPro" id="IPR003822">
    <property type="entry name" value="PAH"/>
</dbReference>
<evidence type="ECO:0000256" key="1">
    <source>
        <dbReference type="ARBA" id="ARBA00004123"/>
    </source>
</evidence>
<dbReference type="Proteomes" id="UP001221142">
    <property type="component" value="Unassembled WGS sequence"/>
</dbReference>
<evidence type="ECO:0000256" key="4">
    <source>
        <dbReference type="ARBA" id="ARBA00023242"/>
    </source>
</evidence>
<keyword evidence="8" id="KW-1185">Reference proteome</keyword>
<dbReference type="AlphaFoldDB" id="A0AAD7CID5"/>
<feature type="region of interest" description="Disordered" evidence="6">
    <location>
        <begin position="127"/>
        <end position="199"/>
    </location>
</feature>
<dbReference type="InterPro" id="IPR036600">
    <property type="entry name" value="PAH_sf"/>
</dbReference>
<dbReference type="PROSITE" id="PS51477">
    <property type="entry name" value="PAH"/>
    <property type="match status" value="2"/>
</dbReference>
<protein>
    <submittedName>
        <fullName evidence="7">Paired amphipathic helix</fullName>
    </submittedName>
</protein>
<dbReference type="EMBL" id="JARKIF010000001">
    <property type="protein sequence ID" value="KAJ7649742.1"/>
    <property type="molecule type" value="Genomic_DNA"/>
</dbReference>
<dbReference type="GO" id="GO:0010628">
    <property type="term" value="P:positive regulation of gene expression"/>
    <property type="evidence" value="ECO:0007669"/>
    <property type="project" value="UniProtKB-ARBA"/>
</dbReference>
<dbReference type="Pfam" id="PF02671">
    <property type="entry name" value="PAH"/>
    <property type="match status" value="2"/>
</dbReference>
<proteinExistence type="predicted"/>